<organism evidence="1 2">
    <name type="scientific">Pristionchus pacificus</name>
    <name type="common">Parasitic nematode worm</name>
    <dbReference type="NCBI Taxonomy" id="54126"/>
    <lineage>
        <taxon>Eukaryota</taxon>
        <taxon>Metazoa</taxon>
        <taxon>Ecdysozoa</taxon>
        <taxon>Nematoda</taxon>
        <taxon>Chromadorea</taxon>
        <taxon>Rhabditida</taxon>
        <taxon>Rhabditina</taxon>
        <taxon>Diplogasteromorpha</taxon>
        <taxon>Diplogasteroidea</taxon>
        <taxon>Neodiplogasteridae</taxon>
        <taxon>Pristionchus</taxon>
    </lineage>
</organism>
<sequence length="235" mass="24748">MLLILFCSYISYCSSQVHNYYIYPSNSSSALYTFSYQQVNGEYNEPPSKLFTREISPTIQAQRNQGSSILSDPVLRTNNQTTPSSMRTDSAAQYATVFGNSASFAPSTTVLLACAMPDAVRFACNVGNVCCPCSVGAAQGSCSAGACASPSLRCEAASGMCCPRPPLTNSSNVNDTARVAPLLAMDTARNESGSTQLLNAQGPIYSSNATQSSANSGLMTSQQWTTAPTMSPING</sequence>
<keyword evidence="2" id="KW-1185">Reference proteome</keyword>
<proteinExistence type="predicted"/>
<protein>
    <submittedName>
        <fullName evidence="1">Uncharacterized protein</fullName>
    </submittedName>
</protein>
<dbReference type="AlphaFoldDB" id="A0A2A6D157"/>
<reference evidence="2" key="1">
    <citation type="journal article" date="2008" name="Nat. Genet.">
        <title>The Pristionchus pacificus genome provides a unique perspective on nematode lifestyle and parasitism.</title>
        <authorList>
            <person name="Dieterich C."/>
            <person name="Clifton S.W."/>
            <person name="Schuster L.N."/>
            <person name="Chinwalla A."/>
            <person name="Delehaunty K."/>
            <person name="Dinkelacker I."/>
            <person name="Fulton L."/>
            <person name="Fulton R."/>
            <person name="Godfrey J."/>
            <person name="Minx P."/>
            <person name="Mitreva M."/>
            <person name="Roeseler W."/>
            <person name="Tian H."/>
            <person name="Witte H."/>
            <person name="Yang S.P."/>
            <person name="Wilson R.K."/>
            <person name="Sommer R.J."/>
        </authorList>
    </citation>
    <scope>NUCLEOTIDE SEQUENCE [LARGE SCALE GENOMIC DNA]</scope>
    <source>
        <strain evidence="2">PS312</strain>
    </source>
</reference>
<name>A0A2A6D157_PRIPA</name>
<dbReference type="EnsemblMetazoa" id="PPA20709.1">
    <property type="protein sequence ID" value="PPA20709.1"/>
    <property type="gene ID" value="WBGene00110263"/>
</dbReference>
<evidence type="ECO:0000313" key="1">
    <source>
        <dbReference type="EnsemblMetazoa" id="PPA20709.1"/>
    </source>
</evidence>
<dbReference type="Proteomes" id="UP000005239">
    <property type="component" value="Unassembled WGS sequence"/>
</dbReference>
<evidence type="ECO:0000313" key="2">
    <source>
        <dbReference type="Proteomes" id="UP000005239"/>
    </source>
</evidence>
<accession>A0A8R1UH50</accession>
<reference evidence="1" key="2">
    <citation type="submission" date="2022-06" db="UniProtKB">
        <authorList>
            <consortium name="EnsemblMetazoa"/>
        </authorList>
    </citation>
    <scope>IDENTIFICATION</scope>
    <source>
        <strain evidence="1">PS312</strain>
    </source>
</reference>
<gene>
    <name evidence="1" type="primary">WBGene00110263</name>
</gene>
<accession>A0A2A6D157</accession>